<dbReference type="EMBL" id="FNMZ01000001">
    <property type="protein sequence ID" value="SDW43117.1"/>
    <property type="molecule type" value="Genomic_DNA"/>
</dbReference>
<name>A0A1H2TH71_9RHOB</name>
<evidence type="ECO:0000313" key="3">
    <source>
        <dbReference type="Proteomes" id="UP000199118"/>
    </source>
</evidence>
<organism evidence="2 3">
    <name type="scientific">Albimonas donghaensis</name>
    <dbReference type="NCBI Taxonomy" id="356660"/>
    <lineage>
        <taxon>Bacteria</taxon>
        <taxon>Pseudomonadati</taxon>
        <taxon>Pseudomonadota</taxon>
        <taxon>Alphaproteobacteria</taxon>
        <taxon>Rhodobacterales</taxon>
        <taxon>Paracoccaceae</taxon>
        <taxon>Albimonas</taxon>
    </lineage>
</organism>
<gene>
    <name evidence="2" type="ORF">SAMN05444336_101992</name>
</gene>
<dbReference type="Pfam" id="PF13770">
    <property type="entry name" value="DUF4169"/>
    <property type="match status" value="1"/>
</dbReference>
<dbReference type="RefSeq" id="WP_092679973.1">
    <property type="nucleotide sequence ID" value="NZ_FNMZ01000001.1"/>
</dbReference>
<feature type="compositionally biased region" description="Basic and acidic residues" evidence="1">
    <location>
        <begin position="47"/>
        <end position="61"/>
    </location>
</feature>
<dbReference type="InterPro" id="IPR025227">
    <property type="entry name" value="DUF4169"/>
</dbReference>
<dbReference type="AlphaFoldDB" id="A0A1H2TH71"/>
<evidence type="ECO:0008006" key="4">
    <source>
        <dbReference type="Google" id="ProtNLM"/>
    </source>
</evidence>
<reference evidence="2 3" key="1">
    <citation type="submission" date="2016-10" db="EMBL/GenBank/DDBJ databases">
        <authorList>
            <person name="de Groot N.N."/>
        </authorList>
    </citation>
    <scope>NUCLEOTIDE SEQUENCE [LARGE SCALE GENOMIC DNA]</scope>
    <source>
        <strain evidence="2 3">DSM 17890</strain>
    </source>
</reference>
<dbReference type="Proteomes" id="UP000199118">
    <property type="component" value="Unassembled WGS sequence"/>
</dbReference>
<feature type="region of interest" description="Disordered" evidence="1">
    <location>
        <begin position="1"/>
        <end position="84"/>
    </location>
</feature>
<accession>A0A1H2TH71</accession>
<keyword evidence="3" id="KW-1185">Reference proteome</keyword>
<evidence type="ECO:0000256" key="1">
    <source>
        <dbReference type="SAM" id="MobiDB-lite"/>
    </source>
</evidence>
<sequence>MADILNLRQARKRRARDAARREGDANAVKHGRSKAARRLDAAVTSLETRRLDGHRRDREAPDPQTDPDTGADDAPGSAGPDERD</sequence>
<evidence type="ECO:0000313" key="2">
    <source>
        <dbReference type="EMBL" id="SDW43117.1"/>
    </source>
</evidence>
<dbReference type="OrthoDB" id="7192657at2"/>
<proteinExistence type="predicted"/>
<protein>
    <recommendedName>
        <fullName evidence="4">DUF4169 domain-containing protein</fullName>
    </recommendedName>
</protein>